<evidence type="ECO:0000313" key="8">
    <source>
        <dbReference type="EMBL" id="MEQ2191946.1"/>
    </source>
</evidence>
<dbReference type="PROSITE" id="PS00802">
    <property type="entry name" value="TRANSKETOLASE_2"/>
    <property type="match status" value="1"/>
</dbReference>
<dbReference type="Gene3D" id="3.40.50.970">
    <property type="match status" value="1"/>
</dbReference>
<evidence type="ECO:0000256" key="2">
    <source>
        <dbReference type="ARBA" id="ARBA00001964"/>
    </source>
</evidence>
<dbReference type="PANTHER" id="PTHR43195">
    <property type="entry name" value="TRANSKETOLASE"/>
    <property type="match status" value="1"/>
</dbReference>
<evidence type="ECO:0000256" key="3">
    <source>
        <dbReference type="ARBA" id="ARBA00011738"/>
    </source>
</evidence>
<dbReference type="InterPro" id="IPR020826">
    <property type="entry name" value="Transketolase_BS"/>
</dbReference>
<comment type="subunit">
    <text evidence="3">Homodimer.</text>
</comment>
<dbReference type="SUPFAM" id="SSF52922">
    <property type="entry name" value="TK C-terminal domain-like"/>
    <property type="match status" value="1"/>
</dbReference>
<dbReference type="PANTHER" id="PTHR43195:SF1">
    <property type="entry name" value="FI06132P-RELATED"/>
    <property type="match status" value="1"/>
</dbReference>
<dbReference type="CDD" id="cd07033">
    <property type="entry name" value="TPP_PYR_DXS_TK_like"/>
    <property type="match status" value="1"/>
</dbReference>
<dbReference type="InterPro" id="IPR005475">
    <property type="entry name" value="Transketolase-like_Pyr-bd"/>
</dbReference>
<accession>A0ABV0Q8X8</accession>
<dbReference type="Gene3D" id="3.40.50.920">
    <property type="match status" value="1"/>
</dbReference>
<comment type="caution">
    <text evidence="8">The sequence shown here is derived from an EMBL/GenBank/DDBJ whole genome shotgun (WGS) entry which is preliminary data.</text>
</comment>
<dbReference type="Pfam" id="PF02779">
    <property type="entry name" value="Transket_pyr"/>
    <property type="match status" value="1"/>
</dbReference>
<evidence type="ECO:0000256" key="6">
    <source>
        <dbReference type="ARBA" id="ARBA00023052"/>
    </source>
</evidence>
<comment type="cofactor">
    <cofactor evidence="1">
        <name>Ca(2+)</name>
        <dbReference type="ChEBI" id="CHEBI:29108"/>
    </cofactor>
</comment>
<dbReference type="InterPro" id="IPR051424">
    <property type="entry name" value="Transketolase-like"/>
</dbReference>
<organism evidence="8 9">
    <name type="scientific">Xenoophorus captivus</name>
    <dbReference type="NCBI Taxonomy" id="1517983"/>
    <lineage>
        <taxon>Eukaryota</taxon>
        <taxon>Metazoa</taxon>
        <taxon>Chordata</taxon>
        <taxon>Craniata</taxon>
        <taxon>Vertebrata</taxon>
        <taxon>Euteleostomi</taxon>
        <taxon>Actinopterygii</taxon>
        <taxon>Neopterygii</taxon>
        <taxon>Teleostei</taxon>
        <taxon>Neoteleostei</taxon>
        <taxon>Acanthomorphata</taxon>
        <taxon>Ovalentaria</taxon>
        <taxon>Atherinomorphae</taxon>
        <taxon>Cyprinodontiformes</taxon>
        <taxon>Goodeidae</taxon>
        <taxon>Xenoophorus</taxon>
    </lineage>
</organism>
<dbReference type="InterPro" id="IPR029061">
    <property type="entry name" value="THDP-binding"/>
</dbReference>
<evidence type="ECO:0000259" key="7">
    <source>
        <dbReference type="Pfam" id="PF02779"/>
    </source>
</evidence>
<keyword evidence="9" id="KW-1185">Reference proteome</keyword>
<keyword evidence="6" id="KW-0786">Thiamine pyrophosphate</keyword>
<evidence type="ECO:0000256" key="1">
    <source>
        <dbReference type="ARBA" id="ARBA00001913"/>
    </source>
</evidence>
<dbReference type="SUPFAM" id="SSF52518">
    <property type="entry name" value="Thiamin diphosphate-binding fold (THDP-binding)"/>
    <property type="match status" value="1"/>
</dbReference>
<evidence type="ECO:0000256" key="5">
    <source>
        <dbReference type="ARBA" id="ARBA00022837"/>
    </source>
</evidence>
<evidence type="ECO:0000313" key="9">
    <source>
        <dbReference type="Proteomes" id="UP001434883"/>
    </source>
</evidence>
<feature type="domain" description="Transketolase-like pyrimidine-binding" evidence="7">
    <location>
        <begin position="55"/>
        <end position="97"/>
    </location>
</feature>
<proteinExistence type="predicted"/>
<keyword evidence="5" id="KW-0106">Calcium</keyword>
<reference evidence="8 9" key="1">
    <citation type="submission" date="2021-06" db="EMBL/GenBank/DDBJ databases">
        <authorList>
            <person name="Palmer J.M."/>
        </authorList>
    </citation>
    <scope>NUCLEOTIDE SEQUENCE [LARGE SCALE GENOMIC DNA]</scope>
    <source>
        <strain evidence="8 9">XC_2019</strain>
        <tissue evidence="8">Muscle</tissue>
    </source>
</reference>
<name>A0ABV0Q8X8_9TELE</name>
<dbReference type="EMBL" id="JAHRIN010001509">
    <property type="protein sequence ID" value="MEQ2191946.1"/>
    <property type="molecule type" value="Genomic_DNA"/>
</dbReference>
<sequence>MVAFASTFAAFFSRAYDQIRMGAISQSNVNLVGSHCGVSIGKLVAENGYYKGCNGEDGPSQMALEDLAMFRAIPTCTVFYPSDAVSTERAVELSANTKVVRQSDSDVVTVIGAGVTLHEALAAYDMLKSEGGLGEAVLSAMGGEPGIVVTRLAVTGVPRSGKPQELLDMFGISAKHIANAVRQTFAN</sequence>
<keyword evidence="4" id="KW-0808">Transferase</keyword>
<dbReference type="InterPro" id="IPR009014">
    <property type="entry name" value="Transketo_C/PFOR_II"/>
</dbReference>
<protein>
    <recommendedName>
        <fullName evidence="7">Transketolase-like pyrimidine-binding domain-containing protein</fullName>
    </recommendedName>
</protein>
<comment type="cofactor">
    <cofactor evidence="2">
        <name>thiamine diphosphate</name>
        <dbReference type="ChEBI" id="CHEBI:58937"/>
    </cofactor>
</comment>
<dbReference type="Proteomes" id="UP001434883">
    <property type="component" value="Unassembled WGS sequence"/>
</dbReference>
<evidence type="ECO:0000256" key="4">
    <source>
        <dbReference type="ARBA" id="ARBA00022679"/>
    </source>
</evidence>
<gene>
    <name evidence="8" type="ORF">XENOCAPTIV_004775</name>
</gene>